<dbReference type="RefSeq" id="WP_265144394.1">
    <property type="nucleotide sequence ID" value="NZ_JAPCHZ010000004.1"/>
</dbReference>
<accession>A0ABT3JN90</accession>
<proteinExistence type="predicted"/>
<dbReference type="Proteomes" id="UP001209107">
    <property type="component" value="Unassembled WGS sequence"/>
</dbReference>
<evidence type="ECO:0000313" key="1">
    <source>
        <dbReference type="EMBL" id="MCW4452247.1"/>
    </source>
</evidence>
<gene>
    <name evidence="1" type="ORF">OK344_08500</name>
</gene>
<sequence>MKLHTTNYKNTFIETSEDIPVSKAEIPPVKRNRTLANIQFEMITEHPYKFTSDDVMFECYAQKNDISLKDRADARRDFFSKGQACFRSSALAKRYGFGIHHNSEGKVAIFPMEGEDYKNLVNDDAVTKVKAMRNKRK</sequence>
<reference evidence="1 2" key="1">
    <citation type="submission" date="2022-10" db="EMBL/GenBank/DDBJ databases">
        <title>Kaistella sp. BT-6-1-3.</title>
        <authorList>
            <person name="Ai J."/>
            <person name="Deng Z."/>
        </authorList>
    </citation>
    <scope>NUCLEOTIDE SEQUENCE [LARGE SCALE GENOMIC DNA]</scope>
    <source>
        <strain evidence="1 2">BT6-1-3</strain>
    </source>
</reference>
<comment type="caution">
    <text evidence="1">The sequence shown here is derived from an EMBL/GenBank/DDBJ whole genome shotgun (WGS) entry which is preliminary data.</text>
</comment>
<keyword evidence="2" id="KW-1185">Reference proteome</keyword>
<dbReference type="Pfam" id="PF19654">
    <property type="entry name" value="DUF6157"/>
    <property type="match status" value="1"/>
</dbReference>
<dbReference type="InterPro" id="IPR046155">
    <property type="entry name" value="DUF6157"/>
</dbReference>
<organism evidence="1 2">
    <name type="scientific">Kaistella yananensis</name>
    <dbReference type="NCBI Taxonomy" id="2989820"/>
    <lineage>
        <taxon>Bacteria</taxon>
        <taxon>Pseudomonadati</taxon>
        <taxon>Bacteroidota</taxon>
        <taxon>Flavobacteriia</taxon>
        <taxon>Flavobacteriales</taxon>
        <taxon>Weeksellaceae</taxon>
        <taxon>Chryseobacterium group</taxon>
        <taxon>Kaistella</taxon>
    </lineage>
</organism>
<name>A0ABT3JN90_9FLAO</name>
<evidence type="ECO:0000313" key="2">
    <source>
        <dbReference type="Proteomes" id="UP001209107"/>
    </source>
</evidence>
<protein>
    <submittedName>
        <fullName evidence="1">DUF6157 family protein</fullName>
    </submittedName>
</protein>
<dbReference type="EMBL" id="JAPCHZ010000004">
    <property type="protein sequence ID" value="MCW4452247.1"/>
    <property type="molecule type" value="Genomic_DNA"/>
</dbReference>